<evidence type="ECO:0000256" key="11">
    <source>
        <dbReference type="ARBA" id="ARBA00033245"/>
    </source>
</evidence>
<accession>A0A6J4IGS0</accession>
<evidence type="ECO:0000256" key="3">
    <source>
        <dbReference type="ARBA" id="ARBA00015325"/>
    </source>
</evidence>
<dbReference type="Pfam" id="PF02096">
    <property type="entry name" value="60KD_IMP"/>
    <property type="match status" value="1"/>
</dbReference>
<feature type="compositionally biased region" description="Low complexity" evidence="14">
    <location>
        <begin position="34"/>
        <end position="51"/>
    </location>
</feature>
<dbReference type="InterPro" id="IPR028053">
    <property type="entry name" value="Membr_insert_YidC_N"/>
</dbReference>
<evidence type="ECO:0000256" key="13">
    <source>
        <dbReference type="HAMAP-Rule" id="MF_01810"/>
    </source>
</evidence>
<evidence type="ECO:0000256" key="14">
    <source>
        <dbReference type="SAM" id="MobiDB-lite"/>
    </source>
</evidence>
<evidence type="ECO:0000256" key="4">
    <source>
        <dbReference type="ARBA" id="ARBA00022448"/>
    </source>
</evidence>
<evidence type="ECO:0000256" key="7">
    <source>
        <dbReference type="ARBA" id="ARBA00022927"/>
    </source>
</evidence>
<dbReference type="GO" id="GO:0032977">
    <property type="term" value="F:membrane insertase activity"/>
    <property type="evidence" value="ECO:0007669"/>
    <property type="project" value="InterPro"/>
</dbReference>
<dbReference type="PANTHER" id="PTHR12428">
    <property type="entry name" value="OXA1"/>
    <property type="match status" value="1"/>
</dbReference>
<keyword evidence="7 13" id="KW-0653">Protein transport</keyword>
<comment type="subunit">
    <text evidence="13">Interacts with the Sec translocase complex via SecD. Specifically interacts with transmembrane segments of nascent integral membrane proteins during membrane integration.</text>
</comment>
<dbReference type="CDD" id="cd19961">
    <property type="entry name" value="EcYidC-like_peri"/>
    <property type="match status" value="1"/>
</dbReference>
<dbReference type="GO" id="GO:0005886">
    <property type="term" value="C:plasma membrane"/>
    <property type="evidence" value="ECO:0007669"/>
    <property type="project" value="UniProtKB-SubCell"/>
</dbReference>
<keyword evidence="5 13" id="KW-1003">Cell membrane</keyword>
<organism evidence="17">
    <name type="scientific">uncultured Chthoniobacterales bacterium</name>
    <dbReference type="NCBI Taxonomy" id="1836801"/>
    <lineage>
        <taxon>Bacteria</taxon>
        <taxon>Pseudomonadati</taxon>
        <taxon>Verrucomicrobiota</taxon>
        <taxon>Spartobacteria</taxon>
        <taxon>Chthoniobacterales</taxon>
        <taxon>environmental samples</taxon>
    </lineage>
</organism>
<feature type="transmembrane region" description="Helical" evidence="13">
    <location>
        <begin position="381"/>
        <end position="399"/>
    </location>
</feature>
<evidence type="ECO:0000259" key="15">
    <source>
        <dbReference type="Pfam" id="PF02096"/>
    </source>
</evidence>
<evidence type="ECO:0000256" key="12">
    <source>
        <dbReference type="ARBA" id="ARBA00033342"/>
    </source>
</evidence>
<dbReference type="InterPro" id="IPR001708">
    <property type="entry name" value="YidC/ALB3/OXA1/COX18"/>
</dbReference>
<dbReference type="AlphaFoldDB" id="A0A6J4IGS0"/>
<feature type="transmembrane region" description="Helical" evidence="13">
    <location>
        <begin position="498"/>
        <end position="517"/>
    </location>
</feature>
<dbReference type="GO" id="GO:0051205">
    <property type="term" value="P:protein insertion into membrane"/>
    <property type="evidence" value="ECO:0007669"/>
    <property type="project" value="TreeGrafter"/>
</dbReference>
<keyword evidence="6 13" id="KW-0812">Transmembrane</keyword>
<dbReference type="PANTHER" id="PTHR12428:SF65">
    <property type="entry name" value="CYTOCHROME C OXIDASE ASSEMBLY PROTEIN COX18, MITOCHONDRIAL"/>
    <property type="match status" value="1"/>
</dbReference>
<dbReference type="InterPro" id="IPR019998">
    <property type="entry name" value="Membr_insert_YidC"/>
</dbReference>
<reference evidence="17" key="1">
    <citation type="submission" date="2020-02" db="EMBL/GenBank/DDBJ databases">
        <authorList>
            <person name="Meier V. D."/>
        </authorList>
    </citation>
    <scope>NUCLEOTIDE SEQUENCE</scope>
    <source>
        <strain evidence="17">AVDCRST_MAG42</strain>
    </source>
</reference>
<feature type="region of interest" description="Disordered" evidence="14">
    <location>
        <begin position="29"/>
        <end position="51"/>
    </location>
</feature>
<dbReference type="NCBIfam" id="TIGR03592">
    <property type="entry name" value="yidC_oxa1_cterm"/>
    <property type="match status" value="1"/>
</dbReference>
<dbReference type="EMBL" id="CADCTA010000077">
    <property type="protein sequence ID" value="CAA9249696.1"/>
    <property type="molecule type" value="Genomic_DNA"/>
</dbReference>
<evidence type="ECO:0000256" key="9">
    <source>
        <dbReference type="ARBA" id="ARBA00023136"/>
    </source>
</evidence>
<feature type="domain" description="Membrane insertase YidC N-terminal" evidence="16">
    <location>
        <begin position="86"/>
        <end position="360"/>
    </location>
</feature>
<dbReference type="InterPro" id="IPR038221">
    <property type="entry name" value="YidC_periplasmic_sf"/>
</dbReference>
<protein>
    <recommendedName>
        <fullName evidence="3 13">Membrane protein insertase YidC</fullName>
    </recommendedName>
    <alternativeName>
        <fullName evidence="12 13">Foldase YidC</fullName>
    </alternativeName>
    <alternativeName>
        <fullName evidence="11 13">Membrane integrase YidC</fullName>
    </alternativeName>
    <alternativeName>
        <fullName evidence="13">Membrane protein YidC</fullName>
    </alternativeName>
</protein>
<evidence type="ECO:0000256" key="2">
    <source>
        <dbReference type="ARBA" id="ARBA00010527"/>
    </source>
</evidence>
<sequence>MDRQAWIAVTLCVLGLIGWQYYMVSHAPPPPSPAAQQLATSPAPEAAATASATAAPAAPAVASADNAAASTPVEAAPEFEEKIETLRNGDVELRLTNRGGGIREADLLNHRAPDGKGDVILNSAERLPIGAIVEQPNTPALPEFQFARQADGSVQFERTTPQGLTIRKRFSLPQNSKPEDNFAGEMEVEFRNDGPQPHNQPPYFVALGGAAPMLVSAYPIDTRLVWLIDGGPKSIDVNWFPVQTYPVIGTEKRAAQSFFREAANGADWAGVSTQFFTTLITPLSAKAVEIWSRPFDAKLPGGQTVLGLEGAMGMPGFQVQPGQSNTLRFQIYSGPKLYGRLAKLQHDEAEIMNFSSFTILKVISEALLNFMNLLHSYVRDYGVAIVLLTVCVKAVLWPLQNKANRSMQRMSLLSPKMQELREKHKDDPTRMNQEVMKLYKEHGVNPVGGCLPMMIQIPIFFGLFNMLGQVAELRNATFLWVNDLSQPDEIFRIPGIDFPVNLLPLLMGATNVWLMQMTPKTGDAMQRRVLMFMPIIFLVFCYNFAAALALYYTTQNLLTILQLWVNKRQPLPALEPPAAAPTKKSRKGQRR</sequence>
<dbReference type="GO" id="GO:0015031">
    <property type="term" value="P:protein transport"/>
    <property type="evidence" value="ECO:0007669"/>
    <property type="project" value="UniProtKB-KW"/>
</dbReference>
<dbReference type="PRINTS" id="PR00701">
    <property type="entry name" value="60KDINNERMP"/>
</dbReference>
<dbReference type="CDD" id="cd20070">
    <property type="entry name" value="5TM_YidC_Alb3"/>
    <property type="match status" value="1"/>
</dbReference>
<evidence type="ECO:0000256" key="6">
    <source>
        <dbReference type="ARBA" id="ARBA00022692"/>
    </source>
</evidence>
<dbReference type="Gene3D" id="2.70.98.90">
    <property type="match status" value="1"/>
</dbReference>
<dbReference type="InterPro" id="IPR047196">
    <property type="entry name" value="YidC_ALB_C"/>
</dbReference>
<dbReference type="Pfam" id="PF14849">
    <property type="entry name" value="YidC_periplas"/>
    <property type="match status" value="1"/>
</dbReference>
<evidence type="ECO:0000256" key="10">
    <source>
        <dbReference type="ARBA" id="ARBA00023186"/>
    </source>
</evidence>
<keyword evidence="9 13" id="KW-0472">Membrane</keyword>
<name>A0A6J4IGS0_9BACT</name>
<gene>
    <name evidence="13" type="primary">yidC</name>
    <name evidence="17" type="ORF">AVDCRST_MAG42-2476</name>
</gene>
<dbReference type="PRINTS" id="PR01900">
    <property type="entry name" value="YIDCPROTEIN"/>
</dbReference>
<keyword evidence="8 13" id="KW-1133">Transmembrane helix</keyword>
<keyword evidence="4 13" id="KW-0813">Transport</keyword>
<evidence type="ECO:0000256" key="5">
    <source>
        <dbReference type="ARBA" id="ARBA00022475"/>
    </source>
</evidence>
<proteinExistence type="inferred from homology"/>
<dbReference type="HAMAP" id="MF_01810">
    <property type="entry name" value="YidC_type1"/>
    <property type="match status" value="1"/>
</dbReference>
<evidence type="ECO:0000259" key="16">
    <source>
        <dbReference type="Pfam" id="PF14849"/>
    </source>
</evidence>
<evidence type="ECO:0000313" key="17">
    <source>
        <dbReference type="EMBL" id="CAA9249696.1"/>
    </source>
</evidence>
<feature type="domain" description="Membrane insertase YidC/Oxa/ALB C-terminal" evidence="15">
    <location>
        <begin position="381"/>
        <end position="567"/>
    </location>
</feature>
<keyword evidence="10 13" id="KW-0143">Chaperone</keyword>
<comment type="subcellular location">
    <subcellularLocation>
        <location evidence="1">Cell inner membrane</location>
        <topology evidence="1">Multi-pass membrane protein</topology>
    </subcellularLocation>
    <subcellularLocation>
        <location evidence="13">Cell membrane</location>
        <topology evidence="13">Multi-pass membrane protein</topology>
    </subcellularLocation>
</comment>
<evidence type="ECO:0000256" key="1">
    <source>
        <dbReference type="ARBA" id="ARBA00004429"/>
    </source>
</evidence>
<dbReference type="InterPro" id="IPR028055">
    <property type="entry name" value="YidC/Oxa/ALB_C"/>
</dbReference>
<comment type="function">
    <text evidence="13">Required for the insertion and/or proper folding and/or complex formation of integral membrane proteins into the membrane. Involved in integration of membrane proteins that insert both dependently and independently of the Sec translocase complex, as well as at least some lipoproteins. Aids folding of multispanning membrane proteins.</text>
</comment>
<comment type="caution">
    <text evidence="13">Lacks conserved residue(s) required for the propagation of feature annotation.</text>
</comment>
<comment type="similarity">
    <text evidence="2 13">Belongs to the OXA1/ALB3/YidC family. Type 1 subfamily.</text>
</comment>
<feature type="transmembrane region" description="Helical" evidence="13">
    <location>
        <begin position="529"/>
        <end position="552"/>
    </location>
</feature>
<evidence type="ECO:0000256" key="8">
    <source>
        <dbReference type="ARBA" id="ARBA00022989"/>
    </source>
</evidence>